<sequence>MVECSYEGCNEEVFEDSDYCILHLELPENENSAEFKRINSLKEKKVQEKIKNKDFNFEGAILYKIKLEDLKASEINFRKAKIIRNVYLEKVDVSYDVIFDNATLNRFTYLKGVTIRKNLSFKDANAFFVSLKDVKIHEDLECEKMEYEFFRFEEKGYIGGSVLFFGMKNVHSICFKGNKELKNKIKIVGDVFLGRKPYGDLEFNFVDICGTLYLDWLTANNVLLNETEINGNIWFSGSELIDIVINDVKIEGKTNFHTSKIKGKLDCKNVNFKIPESQEETFRVAKNCAESLGDKEEADNYFYREMEAKRLQKPVYIKKPEWILQKFFGYGVYPLRIVITFFGIFIVFSLIFWQINGIFLENSIDYLNLQMALKLSFLTLIIPAYGLVSPSAVNYGFYIIIEAIIGAFMWPLFIATFARKYMR</sequence>
<proteinExistence type="predicted"/>
<keyword evidence="1" id="KW-0812">Transmembrane</keyword>
<dbReference type="GeneID" id="10668126"/>
<dbReference type="EMBL" id="CP002772">
    <property type="protein sequence ID" value="AEG17672.1"/>
    <property type="molecule type" value="Genomic_DNA"/>
</dbReference>
<dbReference type="OrthoDB" id="199127at2157"/>
<protein>
    <recommendedName>
        <fullName evidence="4">Pentapeptide repeat protein</fullName>
    </recommendedName>
</protein>
<keyword evidence="1" id="KW-0472">Membrane</keyword>
<keyword evidence="1" id="KW-1133">Transmembrane helix</keyword>
<keyword evidence="3" id="KW-1185">Reference proteome</keyword>
<evidence type="ECO:0000256" key="1">
    <source>
        <dbReference type="SAM" id="Phobius"/>
    </source>
</evidence>
<evidence type="ECO:0008006" key="4">
    <source>
        <dbReference type="Google" id="ProtNLM"/>
    </source>
</evidence>
<feature type="transmembrane region" description="Helical" evidence="1">
    <location>
        <begin position="333"/>
        <end position="359"/>
    </location>
</feature>
<reference evidence="2 3" key="1">
    <citation type="journal article" date="2014" name="Int. J. Syst. Evol. Microbiol.">
        <title>Methanobacterium paludis sp. nov. and a novel strain of Methanobacterium lacus isolated from northern peatlands.</title>
        <authorList>
            <person name="Cadillo-Quiroz H."/>
            <person name="Brauer S.L."/>
            <person name="Goodson N."/>
            <person name="Yavitt J.B."/>
            <person name="Zinder S.H."/>
        </authorList>
    </citation>
    <scope>NUCLEOTIDE SEQUENCE [LARGE SCALE GENOMIC DNA]</scope>
    <source>
        <strain evidence="3">DSM 25820 / JCM 18151 / SWAN1</strain>
    </source>
</reference>
<evidence type="ECO:0000313" key="2">
    <source>
        <dbReference type="EMBL" id="AEG17672.1"/>
    </source>
</evidence>
<organism evidence="2 3">
    <name type="scientific">Methanobacterium paludis (strain DSM 25820 / JCM 18151 / SWAN1)</name>
    <dbReference type="NCBI Taxonomy" id="868131"/>
    <lineage>
        <taxon>Archaea</taxon>
        <taxon>Methanobacteriati</taxon>
        <taxon>Methanobacteriota</taxon>
        <taxon>Methanomada group</taxon>
        <taxon>Methanobacteria</taxon>
        <taxon>Methanobacteriales</taxon>
        <taxon>Methanobacteriaceae</taxon>
        <taxon>Methanobacterium</taxon>
    </lineage>
</organism>
<dbReference type="KEGG" id="mew:MSWAN_0636"/>
<evidence type="ECO:0000313" key="3">
    <source>
        <dbReference type="Proteomes" id="UP000009231"/>
    </source>
</evidence>
<dbReference type="HOGENOM" id="CLU_044435_0_0_2"/>
<name>F6D624_METPW</name>
<dbReference type="STRING" id="868131.MSWAN_0636"/>
<feature type="transmembrane region" description="Helical" evidence="1">
    <location>
        <begin position="371"/>
        <end position="389"/>
    </location>
</feature>
<feature type="transmembrane region" description="Helical" evidence="1">
    <location>
        <begin position="395"/>
        <end position="418"/>
    </location>
</feature>
<dbReference type="Proteomes" id="UP000009231">
    <property type="component" value="Chromosome"/>
</dbReference>
<accession>F6D624</accession>
<dbReference type="eggNOG" id="arCOG03127">
    <property type="taxonomic scope" value="Archaea"/>
</dbReference>
<dbReference type="AlphaFoldDB" id="F6D624"/>
<dbReference type="RefSeq" id="WP_013825174.1">
    <property type="nucleotide sequence ID" value="NC_015574.1"/>
</dbReference>
<gene>
    <name evidence="2" type="ordered locus">MSWAN_0636</name>
</gene>